<dbReference type="Pfam" id="PF26009">
    <property type="entry name" value="DUF8002"/>
    <property type="match status" value="1"/>
</dbReference>
<protein>
    <recommendedName>
        <fullName evidence="4">KEOPS complex subunit Pcc1</fullName>
    </recommendedName>
</protein>
<organism evidence="2 3">
    <name type="scientific">Haloferax larsenii</name>
    <dbReference type="NCBI Taxonomy" id="302484"/>
    <lineage>
        <taxon>Archaea</taxon>
        <taxon>Methanobacteriati</taxon>
        <taxon>Methanobacteriota</taxon>
        <taxon>Stenosarchaea group</taxon>
        <taxon>Halobacteria</taxon>
        <taxon>Halobacteriales</taxon>
        <taxon>Haloferacaceae</taxon>
        <taxon>Haloferax</taxon>
    </lineage>
</organism>
<evidence type="ECO:0008006" key="4">
    <source>
        <dbReference type="Google" id="ProtNLM"/>
    </source>
</evidence>
<feature type="compositionally biased region" description="Acidic residues" evidence="1">
    <location>
        <begin position="1"/>
        <end position="30"/>
    </location>
</feature>
<gene>
    <name evidence="2" type="ORF">KU306_13140</name>
</gene>
<dbReference type="Proteomes" id="UP001058330">
    <property type="component" value="Chromosome"/>
</dbReference>
<dbReference type="GeneID" id="74529868"/>
<proteinExistence type="predicted"/>
<sequence length="109" mass="11892">MADDSEADADATIEGEMDEPTDDEVDDSTAEAEHLENGQQAAAGERPEHARGDETVPHVELELYELSVRVSGQSTDGLDEVEESATRLMDVLIEHARQLEDEPDTRGLS</sequence>
<dbReference type="RefSeq" id="WP_007540401.1">
    <property type="nucleotide sequence ID" value="NZ_CP078063.1"/>
</dbReference>
<reference evidence="2" key="1">
    <citation type="submission" date="2021-07" db="EMBL/GenBank/DDBJ databases">
        <title>Studies on halocins as antimicrobial molecules from haloarchaea.</title>
        <authorList>
            <person name="Kumar S."/>
            <person name="Khare S.K."/>
        </authorList>
    </citation>
    <scope>NUCLEOTIDE SEQUENCE</scope>
    <source>
        <strain evidence="2">NCIM 5678</strain>
    </source>
</reference>
<keyword evidence="3" id="KW-1185">Reference proteome</keyword>
<name>A0ABY5RF93_HALLR</name>
<accession>A0ABY5RF93</accession>
<feature type="region of interest" description="Disordered" evidence="1">
    <location>
        <begin position="1"/>
        <end position="58"/>
    </location>
</feature>
<dbReference type="EMBL" id="CP078063">
    <property type="protein sequence ID" value="UVE49850.1"/>
    <property type="molecule type" value="Genomic_DNA"/>
</dbReference>
<evidence type="ECO:0000256" key="1">
    <source>
        <dbReference type="SAM" id="MobiDB-lite"/>
    </source>
</evidence>
<evidence type="ECO:0000313" key="3">
    <source>
        <dbReference type="Proteomes" id="UP001058330"/>
    </source>
</evidence>
<evidence type="ECO:0000313" key="2">
    <source>
        <dbReference type="EMBL" id="UVE49850.1"/>
    </source>
</evidence>
<dbReference type="InterPro" id="IPR058315">
    <property type="entry name" value="DUF8002"/>
</dbReference>
<feature type="compositionally biased region" description="Basic and acidic residues" evidence="1">
    <location>
        <begin position="45"/>
        <end position="58"/>
    </location>
</feature>